<name>A0ABD2BSI3_VESSQ</name>
<dbReference type="AlphaFoldDB" id="A0ABD2BSI3"/>
<organism evidence="1 2">
    <name type="scientific">Vespula squamosa</name>
    <name type="common">Southern yellow jacket</name>
    <name type="synonym">Wasp</name>
    <dbReference type="NCBI Taxonomy" id="30214"/>
    <lineage>
        <taxon>Eukaryota</taxon>
        <taxon>Metazoa</taxon>
        <taxon>Ecdysozoa</taxon>
        <taxon>Arthropoda</taxon>
        <taxon>Hexapoda</taxon>
        <taxon>Insecta</taxon>
        <taxon>Pterygota</taxon>
        <taxon>Neoptera</taxon>
        <taxon>Endopterygota</taxon>
        <taxon>Hymenoptera</taxon>
        <taxon>Apocrita</taxon>
        <taxon>Aculeata</taxon>
        <taxon>Vespoidea</taxon>
        <taxon>Vespidae</taxon>
        <taxon>Vespinae</taxon>
        <taxon>Vespula</taxon>
    </lineage>
</organism>
<evidence type="ECO:0000313" key="2">
    <source>
        <dbReference type="Proteomes" id="UP001607302"/>
    </source>
</evidence>
<proteinExistence type="predicted"/>
<comment type="caution">
    <text evidence="1">The sequence shown here is derived from an EMBL/GenBank/DDBJ whole genome shotgun (WGS) entry which is preliminary data.</text>
</comment>
<gene>
    <name evidence="1" type="ORF">V1478_002747</name>
</gene>
<evidence type="ECO:0000313" key="1">
    <source>
        <dbReference type="EMBL" id="KAL2735733.1"/>
    </source>
</evidence>
<sequence length="70" mass="8255">MKIQKVRKTLEHRLKKLIGKIIFIILGYNPQKPTKCDIRIYVLTDANIGYIQTILPYYDSFMSEILLNLL</sequence>
<reference evidence="1 2" key="1">
    <citation type="journal article" date="2024" name="Ann. Entomol. Soc. Am.">
        <title>Genomic analyses of the southern and eastern yellowjacket wasps (Hymenoptera: Vespidae) reveal evolutionary signatures of social life.</title>
        <authorList>
            <person name="Catto M.A."/>
            <person name="Caine P.B."/>
            <person name="Orr S.E."/>
            <person name="Hunt B.G."/>
            <person name="Goodisman M.A.D."/>
        </authorList>
    </citation>
    <scope>NUCLEOTIDE SEQUENCE [LARGE SCALE GENOMIC DNA]</scope>
    <source>
        <strain evidence="1">233</strain>
        <tissue evidence="1">Head and thorax</tissue>
    </source>
</reference>
<dbReference type="EMBL" id="JAUDFV010000057">
    <property type="protein sequence ID" value="KAL2735733.1"/>
    <property type="molecule type" value="Genomic_DNA"/>
</dbReference>
<protein>
    <submittedName>
        <fullName evidence="1">PiggyBac transposable element-derived protein 4-like</fullName>
    </submittedName>
</protein>
<keyword evidence="2" id="KW-1185">Reference proteome</keyword>
<accession>A0ABD2BSI3</accession>
<dbReference type="Proteomes" id="UP001607302">
    <property type="component" value="Unassembled WGS sequence"/>
</dbReference>